<dbReference type="EMBL" id="JAHUTJ010063392">
    <property type="protein sequence ID" value="MED6289080.1"/>
    <property type="molecule type" value="Genomic_DNA"/>
</dbReference>
<keyword evidence="1" id="KW-1133">Transmembrane helix</keyword>
<evidence type="ECO:0000256" key="1">
    <source>
        <dbReference type="SAM" id="Phobius"/>
    </source>
</evidence>
<reference evidence="2 3" key="1">
    <citation type="submission" date="2021-06" db="EMBL/GenBank/DDBJ databases">
        <authorList>
            <person name="Palmer J.M."/>
        </authorList>
    </citation>
    <scope>NUCLEOTIDE SEQUENCE [LARGE SCALE GENOMIC DNA]</scope>
    <source>
        <strain evidence="2 3">CL_MEX2019</strain>
        <tissue evidence="2">Muscle</tissue>
    </source>
</reference>
<dbReference type="Proteomes" id="UP001352852">
    <property type="component" value="Unassembled WGS sequence"/>
</dbReference>
<sequence>MKRLKELRLGLEREKAFWSGSGLGLAFRLSQDCLDFLGSRSLASEPGSLVGGAPVRGSWQCAVLIEMWLRFGGGSGWPAWCMFPSHKLMGWGCRMVGAGLAVCCSAGCCVWVGMRRPAKGWREGAAPCGVEVCVLFLDVGSLAFGSAERRW</sequence>
<gene>
    <name evidence="2" type="ORF">CHARACLAT_032670</name>
</gene>
<comment type="caution">
    <text evidence="2">The sequence shown here is derived from an EMBL/GenBank/DDBJ whole genome shotgun (WGS) entry which is preliminary data.</text>
</comment>
<proteinExistence type="predicted"/>
<evidence type="ECO:0000313" key="2">
    <source>
        <dbReference type="EMBL" id="MED6289080.1"/>
    </source>
</evidence>
<evidence type="ECO:0000313" key="3">
    <source>
        <dbReference type="Proteomes" id="UP001352852"/>
    </source>
</evidence>
<protein>
    <submittedName>
        <fullName evidence="2">Uncharacterized protein</fullName>
    </submittedName>
</protein>
<keyword evidence="1" id="KW-0812">Transmembrane</keyword>
<keyword evidence="3" id="KW-1185">Reference proteome</keyword>
<organism evidence="2 3">
    <name type="scientific">Characodon lateralis</name>
    <dbReference type="NCBI Taxonomy" id="208331"/>
    <lineage>
        <taxon>Eukaryota</taxon>
        <taxon>Metazoa</taxon>
        <taxon>Chordata</taxon>
        <taxon>Craniata</taxon>
        <taxon>Vertebrata</taxon>
        <taxon>Euteleostomi</taxon>
        <taxon>Actinopterygii</taxon>
        <taxon>Neopterygii</taxon>
        <taxon>Teleostei</taxon>
        <taxon>Neoteleostei</taxon>
        <taxon>Acanthomorphata</taxon>
        <taxon>Ovalentaria</taxon>
        <taxon>Atherinomorphae</taxon>
        <taxon>Cyprinodontiformes</taxon>
        <taxon>Goodeidae</taxon>
        <taxon>Characodon</taxon>
    </lineage>
</organism>
<name>A0ABU7ESK4_9TELE</name>
<keyword evidence="1" id="KW-0472">Membrane</keyword>
<accession>A0ABU7ESK4</accession>
<feature type="transmembrane region" description="Helical" evidence="1">
    <location>
        <begin position="95"/>
        <end position="114"/>
    </location>
</feature>